<name>C9LM15_9FIRM</name>
<dbReference type="NCBIfam" id="TIGR01870">
    <property type="entry name" value="cas_TM1810_Csm2"/>
    <property type="match status" value="1"/>
</dbReference>
<keyword evidence="8" id="KW-1185">Reference proteome</keyword>
<dbReference type="EMBL" id="ACIM02000001">
    <property type="protein sequence ID" value="EEW96601.1"/>
    <property type="molecule type" value="Genomic_DNA"/>
</dbReference>
<keyword evidence="4" id="KW-0694">RNA-binding</keyword>
<comment type="function">
    <text evidence="1">This subunit may be involved in monitoring complementarity of crRNA and target RNA.</text>
</comment>
<dbReference type="RefSeq" id="WP_007069534.1">
    <property type="nucleotide sequence ID" value="NZ_GG698602.1"/>
</dbReference>
<sequence length="133" mass="15298">MMLEENKIVDRAQQVMGNLSRKGQMVTTSQIRKFLTAVNTVTEKVNAYKLEKTDEYDTLPVELQAQIKYLKVKLAYQIGRNRSKWGNPVEDFEKEAGLISLIDGIKSSTKEYEKFAHYIEALVAFHKFYGGKD</sequence>
<dbReference type="GeneID" id="78277273"/>
<dbReference type="GO" id="GO:0003723">
    <property type="term" value="F:RNA binding"/>
    <property type="evidence" value="ECO:0007669"/>
    <property type="project" value="UniProtKB-KW"/>
</dbReference>
<dbReference type="Pfam" id="PF03750">
    <property type="entry name" value="Csm2_III-A"/>
    <property type="match status" value="1"/>
</dbReference>
<comment type="caution">
    <text evidence="7">The sequence shown here is derived from an EMBL/GenBank/DDBJ whole genome shotgun (WGS) entry which is preliminary data.</text>
</comment>
<dbReference type="GO" id="GO:0051607">
    <property type="term" value="P:defense response to virus"/>
    <property type="evidence" value="ECO:0007669"/>
    <property type="project" value="UniProtKB-KW"/>
</dbReference>
<accession>C9LM15</accession>
<dbReference type="HOGENOM" id="CLU_131491_1_0_9"/>
<dbReference type="Proteomes" id="UP000004736">
    <property type="component" value="Unassembled WGS sequence"/>
</dbReference>
<organism evidence="7 8">
    <name type="scientific">Dialister invisus DSM 15470</name>
    <dbReference type="NCBI Taxonomy" id="592028"/>
    <lineage>
        <taxon>Bacteria</taxon>
        <taxon>Bacillati</taxon>
        <taxon>Bacillota</taxon>
        <taxon>Negativicutes</taxon>
        <taxon>Veillonellales</taxon>
        <taxon>Veillonellaceae</taxon>
        <taxon>Dialister</taxon>
    </lineage>
</organism>
<evidence type="ECO:0000313" key="8">
    <source>
        <dbReference type="Proteomes" id="UP000004736"/>
    </source>
</evidence>
<dbReference type="AlphaFoldDB" id="C9LM15"/>
<evidence type="ECO:0000256" key="2">
    <source>
        <dbReference type="ARBA" id="ARBA00006896"/>
    </source>
</evidence>
<comment type="similarity">
    <text evidence="2">Belongs to the CRISPR-associated Csm2 family.</text>
</comment>
<evidence type="ECO:0000256" key="5">
    <source>
        <dbReference type="ARBA" id="ARBA00023118"/>
    </source>
</evidence>
<evidence type="ECO:0000256" key="6">
    <source>
        <dbReference type="ARBA" id="ARBA00031723"/>
    </source>
</evidence>
<dbReference type="InterPro" id="IPR010149">
    <property type="entry name" value="CRISPR-assoc_prot_Csm2_III-A"/>
</dbReference>
<evidence type="ECO:0000313" key="7">
    <source>
        <dbReference type="EMBL" id="EEW96601.1"/>
    </source>
</evidence>
<evidence type="ECO:0000256" key="1">
    <source>
        <dbReference type="ARBA" id="ARBA00003640"/>
    </source>
</evidence>
<keyword evidence="5" id="KW-0051">Antiviral defense</keyword>
<dbReference type="CDD" id="cd09647">
    <property type="entry name" value="Csm2_III-A"/>
    <property type="match status" value="1"/>
</dbReference>
<dbReference type="eggNOG" id="COG1421">
    <property type="taxonomic scope" value="Bacteria"/>
</dbReference>
<evidence type="ECO:0000256" key="4">
    <source>
        <dbReference type="ARBA" id="ARBA00022884"/>
    </source>
</evidence>
<dbReference type="STRING" id="592028.GCWU000321_00547"/>
<gene>
    <name evidence="7" type="primary">csm2</name>
    <name evidence="7" type="ORF">GCWU000321_00547</name>
</gene>
<evidence type="ECO:0000256" key="3">
    <source>
        <dbReference type="ARBA" id="ARBA00016118"/>
    </source>
</evidence>
<reference evidence="7" key="1">
    <citation type="submission" date="2009-09" db="EMBL/GenBank/DDBJ databases">
        <authorList>
            <person name="Weinstock G."/>
            <person name="Sodergren E."/>
            <person name="Clifton S."/>
            <person name="Fulton L."/>
            <person name="Fulton B."/>
            <person name="Courtney L."/>
            <person name="Fronick C."/>
            <person name="Harrison M."/>
            <person name="Strong C."/>
            <person name="Farmer C."/>
            <person name="Delahaunty K."/>
            <person name="Markovic C."/>
            <person name="Hall O."/>
            <person name="Minx P."/>
            <person name="Tomlinson C."/>
            <person name="Mitreva M."/>
            <person name="Nelson J."/>
            <person name="Hou S."/>
            <person name="Wollam A."/>
            <person name="Pepin K.H."/>
            <person name="Johnson M."/>
            <person name="Bhonagiri V."/>
            <person name="Nash W.E."/>
            <person name="Warren W."/>
            <person name="Chinwalla A."/>
            <person name="Mardis E.R."/>
            <person name="Wilson R.K."/>
        </authorList>
    </citation>
    <scope>NUCLEOTIDE SEQUENCE [LARGE SCALE GENOMIC DNA]</scope>
    <source>
        <strain evidence="7">DSM 15470</strain>
    </source>
</reference>
<proteinExistence type="inferred from homology"/>
<protein>
    <recommendedName>
        <fullName evidence="3">CRISPR system Cms protein Csm2</fullName>
    </recommendedName>
    <alternativeName>
        <fullName evidence="6">CRISPR type III A-associated protein Csm2</fullName>
    </alternativeName>
</protein>